<proteinExistence type="predicted"/>
<dbReference type="Proteomes" id="UP000054481">
    <property type="component" value="Unassembled WGS sequence"/>
</dbReference>
<evidence type="ECO:0000313" key="2">
    <source>
        <dbReference type="Proteomes" id="UP000054481"/>
    </source>
</evidence>
<sequence>MLHDPKSCLQRPVPECRRRDLHCCQPSIPRPHWLDQDRTQYSFIHHGHPHQAHFLVERNPD</sequence>
<accession>A0A0F8A179</accession>
<organism evidence="1 2">
    <name type="scientific">Hirsutella minnesotensis 3608</name>
    <dbReference type="NCBI Taxonomy" id="1043627"/>
    <lineage>
        <taxon>Eukaryota</taxon>
        <taxon>Fungi</taxon>
        <taxon>Dikarya</taxon>
        <taxon>Ascomycota</taxon>
        <taxon>Pezizomycotina</taxon>
        <taxon>Sordariomycetes</taxon>
        <taxon>Hypocreomycetidae</taxon>
        <taxon>Hypocreales</taxon>
        <taxon>Ophiocordycipitaceae</taxon>
        <taxon>Hirsutella</taxon>
    </lineage>
</organism>
<protein>
    <submittedName>
        <fullName evidence="1">Uncharacterized protein</fullName>
    </submittedName>
</protein>
<dbReference type="EMBL" id="KQ030514">
    <property type="protein sequence ID" value="KJZ75972.1"/>
    <property type="molecule type" value="Genomic_DNA"/>
</dbReference>
<gene>
    <name evidence="1" type="ORF">HIM_04796</name>
</gene>
<keyword evidence="2" id="KW-1185">Reference proteome</keyword>
<name>A0A0F8A179_9HYPO</name>
<dbReference type="AlphaFoldDB" id="A0A0F8A179"/>
<reference evidence="1 2" key="1">
    <citation type="journal article" date="2014" name="Genome Biol. Evol.">
        <title>Comparative genomics and transcriptomics analyses reveal divergent lifestyle features of nematode endoparasitic fungus Hirsutella minnesotensis.</title>
        <authorList>
            <person name="Lai Y."/>
            <person name="Liu K."/>
            <person name="Zhang X."/>
            <person name="Zhang X."/>
            <person name="Li K."/>
            <person name="Wang N."/>
            <person name="Shu C."/>
            <person name="Wu Y."/>
            <person name="Wang C."/>
            <person name="Bushley K.E."/>
            <person name="Xiang M."/>
            <person name="Liu X."/>
        </authorList>
    </citation>
    <scope>NUCLEOTIDE SEQUENCE [LARGE SCALE GENOMIC DNA]</scope>
    <source>
        <strain evidence="1 2">3608</strain>
    </source>
</reference>
<evidence type="ECO:0000313" key="1">
    <source>
        <dbReference type="EMBL" id="KJZ75972.1"/>
    </source>
</evidence>